<sequence>MTEELQARFYWYEGTRENVARSLGIRNTVIGTLLQDLSEGRDLETAVKSFEVKVRSGRTAPP</sequence>
<name>A0A3G2K945_9CAUD</name>
<protein>
    <submittedName>
        <fullName evidence="1">Uncharacterized protein</fullName>
    </submittedName>
</protein>
<evidence type="ECO:0000313" key="1">
    <source>
        <dbReference type="EMBL" id="AYN55491.1"/>
    </source>
</evidence>
<reference evidence="2" key="1">
    <citation type="submission" date="2018-08" db="EMBL/GenBank/DDBJ databases">
        <title>SRE bacteriophages.</title>
        <authorList>
            <person name="Carstens A.B."/>
            <person name="Djurhuus A.M."/>
            <person name="Kot W."/>
            <person name="Hansen L.H."/>
        </authorList>
    </citation>
    <scope>NUCLEOTIDE SEQUENCE [LARGE SCALE GENOMIC DNA]</scope>
</reference>
<organism evidence="1 2">
    <name type="scientific">Dickeya phage Coodle</name>
    <dbReference type="NCBI Taxonomy" id="2320188"/>
    <lineage>
        <taxon>Viruses</taxon>
        <taxon>Duplodnaviria</taxon>
        <taxon>Heunggongvirae</taxon>
        <taxon>Uroviricota</taxon>
        <taxon>Caudoviricetes</taxon>
        <taxon>Pantevenvirales</taxon>
        <taxon>Ackermannviridae</taxon>
        <taxon>Aglimvirinae</taxon>
        <taxon>Limestonevirus</taxon>
        <taxon>Limestonevirus limestone</taxon>
    </lineage>
</organism>
<proteinExistence type="predicted"/>
<accession>A0A3G2K945</accession>
<dbReference type="EMBL" id="MH807820">
    <property type="protein sequence ID" value="AYN55491.1"/>
    <property type="molecule type" value="Genomic_DNA"/>
</dbReference>
<evidence type="ECO:0000313" key="2">
    <source>
        <dbReference type="Proteomes" id="UP000274418"/>
    </source>
</evidence>
<dbReference type="Proteomes" id="UP000274418">
    <property type="component" value="Segment"/>
</dbReference>